<feature type="compositionally biased region" description="Pro residues" evidence="1">
    <location>
        <begin position="2429"/>
        <end position="2438"/>
    </location>
</feature>
<feature type="compositionally biased region" description="Pro residues" evidence="1">
    <location>
        <begin position="45"/>
        <end position="56"/>
    </location>
</feature>
<dbReference type="InterPro" id="IPR040676">
    <property type="entry name" value="DUF5641"/>
</dbReference>
<dbReference type="Proteomes" id="UP001549920">
    <property type="component" value="Unassembled WGS sequence"/>
</dbReference>
<feature type="region of interest" description="Disordered" evidence="1">
    <location>
        <begin position="36"/>
        <end position="69"/>
    </location>
</feature>
<keyword evidence="2" id="KW-0472">Membrane</keyword>
<dbReference type="CDD" id="cd01644">
    <property type="entry name" value="RT_pepA17"/>
    <property type="match status" value="1"/>
</dbReference>
<dbReference type="Gene3D" id="3.30.420.10">
    <property type="entry name" value="Ribonuclease H-like superfamily/Ribonuclease H"/>
    <property type="match status" value="1"/>
</dbReference>
<feature type="transmembrane region" description="Helical" evidence="2">
    <location>
        <begin position="2391"/>
        <end position="2410"/>
    </location>
</feature>
<feature type="region of interest" description="Disordered" evidence="1">
    <location>
        <begin position="1799"/>
        <end position="1837"/>
    </location>
</feature>
<dbReference type="InterPro" id="IPR041588">
    <property type="entry name" value="Integrase_H2C2"/>
</dbReference>
<dbReference type="Pfam" id="PF17921">
    <property type="entry name" value="Integrase_H2C2"/>
    <property type="match status" value="1"/>
</dbReference>
<dbReference type="SUPFAM" id="SSF56672">
    <property type="entry name" value="DNA/RNA polymerases"/>
    <property type="match status" value="1"/>
</dbReference>
<name>A0ABR3IDJ6_LOXSC</name>
<dbReference type="Pfam" id="PF00078">
    <property type="entry name" value="RVT_1"/>
    <property type="match status" value="1"/>
</dbReference>
<reference evidence="4 5" key="1">
    <citation type="submission" date="2024-06" db="EMBL/GenBank/DDBJ databases">
        <title>A chromosome-level genome assembly of beet webworm, Loxostege sticticalis.</title>
        <authorList>
            <person name="Zhang Y."/>
        </authorList>
    </citation>
    <scope>NUCLEOTIDE SEQUENCE [LARGE SCALE GENOMIC DNA]</scope>
    <source>
        <strain evidence="4">AQ026</strain>
        <tissue evidence="4">Whole body</tissue>
    </source>
</reference>
<dbReference type="Gene3D" id="2.40.70.10">
    <property type="entry name" value="Acid Proteases"/>
    <property type="match status" value="1"/>
</dbReference>
<dbReference type="InterPro" id="IPR005312">
    <property type="entry name" value="DUF1759"/>
</dbReference>
<protein>
    <recommendedName>
        <fullName evidence="3">Integrase catalytic domain-containing protein</fullName>
    </recommendedName>
</protein>
<proteinExistence type="predicted"/>
<evidence type="ECO:0000259" key="3">
    <source>
        <dbReference type="PROSITE" id="PS50994"/>
    </source>
</evidence>
<dbReference type="InterPro" id="IPR043502">
    <property type="entry name" value="DNA/RNA_pol_sf"/>
</dbReference>
<dbReference type="PANTHER" id="PTHR47331:SF5">
    <property type="entry name" value="RIBONUCLEASE H"/>
    <property type="match status" value="1"/>
</dbReference>
<dbReference type="InterPro" id="IPR012337">
    <property type="entry name" value="RNaseH-like_sf"/>
</dbReference>
<sequence>MCDETEENQYFEDDFIKTKRFYEEVKEHLIKSLHELTTRSQSPSLNPPTPSQPPIAQPGTSGQSIAPSEAFPKKVSPLPRFVFHDIDKPNQIDEMMRKQQSNFKAFARTISQINLNVLTEKWEFQDILKTIELRWAAIDSLHWEIDSNLEQVDSKYEELFNSYENEYSEIKKCINNRMWEANHRDSSTPKIDIPIFNGNYQQWISFKDLFLESIHKNKSMSQAQKMQFLKSKLRGEAEKLIQHLHISSENYQTCWDILNQRYNNKKLIFNSHMNTIMSLPIMHQQTATNIKKLHDTTNECLNAIKNLGVDISTWDPMIVYLITQKLDAETYNEYINSLPDPRDLPYLQDFLSYLEGKFIALETARRKIETPKYTQPSHNQQQHHYNQTFLNSYQFRKPRDANLRPFNMTNRPTNTYVPRYVENKPFINHSTTKTYQETNQKCLICPEYHALFLCNKFREFNDQEKRSFITKHNICKNCLISHNGQECMSQKTCRFCQEKHNTLLHYAYRVISSTVPKQPSYQSKCVSHVSKDHQSMTDILLATAQVNVLAADGTYKTMRALIDQGSQTSIISEDAAQQLGIPRQRCKGSIFGIGEKESSCKGVMTITISSLHNDFTIKIDAFIMKNLIKKLPNHSFTKPSWPYLERIQLADPEFNQSRPIDLLLGADVYSEIMLHGIIKEDQSQPIAQQTQFGWILCGNVKSYYCNVILNNYDDIQKFWEIEDLKDGPDTQSSEDFYCLNQYQNETKRQPDGRYVVRLPMKPDVNEKLGESKSKAIAQFHQLENKFRKNNQVAIDYKQFMNEYLNLGHMKISPNNHALECFLPHHCVIRTESTTSAIRVVFNGSAKTSTGHSVNDLMYSGPNLQHDLLSIIIKWRQYKIGYVADAEKMYRQILVCEEDQKYQKIIWRDSPNKPLREYQLTTVTYGTKAAPFLALMTMKQLAKDEAHRYPEAAKALENNLYMDDLLHGQHNIEDAKKLKDQLIELFKAGGFNLRKWKSNEPKLIENPIDKENSFEFKQQESTKTLGLKWVPLNDQFSFDIKILPSPNLQLTKRELLSEISKVFDPLGWLSPVTIKLKLLFQSIWQLDLKWDDILPENITNEWNQSKVDLQLIKNTQIPRWLKCNEKDNIELHGFCDASTKAYACVIFCKTHDSVVIVAAKSRLVPVKKDVTLPRLELCAAQLMTKLMKMVKSCLSEHHITTFGWSDSTAVLGWINGDPSRWKPFVANRVHQITEIIPPDNWNYVKSAENPADCASRGITAAQLIKQQIWWNGPTWLPTFKKESLAKKPKYTTQEETKKQYQANVITKPYENDVIGNLISKNSNYLRMCRVLAWVKRAFSRDQNKPSYLTIEELKRANDLLVRHVQQTEFCEEVCNLKNHIKLNSKSRLLPLQPYLDSEGILRVGGRIKHANLSEEIKHPIILPNNNHLTDMIIDYYHNMCFHGGPRLTLAWLRRKFWIIGGNRAIKKRLRRCVRCRRAKFETQNQLMGDLPAARTNQTRPFLHTGVDFTGFVEVKSNKGRGIKCSKGYIAVFVCLATKAVHLELVSDLTSSSFIAALRRMSARRGAPRHMYSDNGTNFVGANNTIQQEYFNLKQTMNENVYQNLADMQIEWHFNAPSWPSAGGLWESAVKSLKYHLRRVLGDQKLTYEEFTTLLAQIEGCLNTRPLCAISEDPDDLDFLTPSHFLASGPLCTIIETEKDERTRWRLVQKIYHDVWKRWQAEYLTHLNTRSKWRLPQNNVKVNDIVIIQDVHVSPGKWALGRVLEIHPGSDGLVRVVTIKTKGGLLKRPITKISVLPINQEQNQPSLPTPTTKANQLNIDQPSTRINHDKPNNQSPRTTTKKPYICNLLTMTLMLFALLISPSHCSYNTTNLRNNQTIYFDKISNMRLITDEWKLVVFYDMDAYWEGVSLAKKYLDHLENLCQKIQIMSHCQLVLLHLHHCESELEHYNEILTNHGQLSENHQRRRRGLVNAIGSIAHSLFGVLDDDFAQQYQRDLNKLRSNHKYFNQLLKNQTSIIESEYNVIKRIEKTVRQQHKTFNQHLNKLENLTNTMQKQIQENTYANEFALSSITANGILMNLKDIQQMLLNTITDIFHGKFNIHLLKPEQLTKELHIISGQISKELSLPIDNIQTDLTKIYHLLTVKTRFTEKYLIFEIKIPLVTRDTFEMYKLIPIPIEISGKMQKIIIVSDLLAINIQKDLQIPFSELQYQQCIHYDSDNLLCAHQIPISITKTDQSYCIKEKESFSCKTESIKCKNTWVQLHKVNNYLYSCCGQCSIQIICDYQITIERLDKVGILALASGCVIKDDGITLLSHKESMTDIKLKPDILHIEIPAINNIVNVTMPLPTYENYTDQIDIQWELKAIGEKIDQVKNNTKEDVEDDTTLNYHDVHHYIAIYILASAGIIACLGYCVRRIRARVQWSAAAGTSAPPQAPPAPQPQPRVRATTPHPCHSEHNQCFSVSDQFNQLNNHSSASASERVYARVNKVKVPNSFSFSVVE</sequence>
<dbReference type="Pfam" id="PF12259">
    <property type="entry name" value="Baculo_F"/>
    <property type="match status" value="1"/>
</dbReference>
<keyword evidence="2" id="KW-0812">Transmembrane</keyword>
<evidence type="ECO:0000256" key="2">
    <source>
        <dbReference type="SAM" id="Phobius"/>
    </source>
</evidence>
<comment type="caution">
    <text evidence="4">The sequence shown here is derived from an EMBL/GenBank/DDBJ whole genome shotgun (WGS) entry which is preliminary data.</text>
</comment>
<dbReference type="InterPro" id="IPR008042">
    <property type="entry name" value="Retrotrans_Pao"/>
</dbReference>
<keyword evidence="5" id="KW-1185">Reference proteome</keyword>
<evidence type="ECO:0000256" key="1">
    <source>
        <dbReference type="SAM" id="MobiDB-lite"/>
    </source>
</evidence>
<dbReference type="InterPro" id="IPR001584">
    <property type="entry name" value="Integrase_cat-core"/>
</dbReference>
<dbReference type="SUPFAM" id="SSF53098">
    <property type="entry name" value="Ribonuclease H-like"/>
    <property type="match status" value="1"/>
</dbReference>
<feature type="region of interest" description="Disordered" evidence="1">
    <location>
        <begin position="2424"/>
        <end position="2448"/>
    </location>
</feature>
<feature type="domain" description="Integrase catalytic" evidence="3">
    <location>
        <begin position="1495"/>
        <end position="1688"/>
    </location>
</feature>
<organism evidence="4 5">
    <name type="scientific">Loxostege sticticalis</name>
    <name type="common">Beet webworm moth</name>
    <dbReference type="NCBI Taxonomy" id="481309"/>
    <lineage>
        <taxon>Eukaryota</taxon>
        <taxon>Metazoa</taxon>
        <taxon>Ecdysozoa</taxon>
        <taxon>Arthropoda</taxon>
        <taxon>Hexapoda</taxon>
        <taxon>Insecta</taxon>
        <taxon>Pterygota</taxon>
        <taxon>Neoptera</taxon>
        <taxon>Endopterygota</taxon>
        <taxon>Lepidoptera</taxon>
        <taxon>Glossata</taxon>
        <taxon>Ditrysia</taxon>
        <taxon>Pyraloidea</taxon>
        <taxon>Crambidae</taxon>
        <taxon>Pyraustinae</taxon>
        <taxon>Loxostege</taxon>
    </lineage>
</organism>
<evidence type="ECO:0000313" key="5">
    <source>
        <dbReference type="Proteomes" id="UP001549920"/>
    </source>
</evidence>
<keyword evidence="2" id="KW-1133">Transmembrane helix</keyword>
<dbReference type="CDD" id="cd00303">
    <property type="entry name" value="retropepsin_like"/>
    <property type="match status" value="1"/>
</dbReference>
<gene>
    <name evidence="4" type="ORF">ABMA27_012961</name>
</gene>
<dbReference type="Pfam" id="PF03564">
    <property type="entry name" value="DUF1759"/>
    <property type="match status" value="1"/>
</dbReference>
<feature type="compositionally biased region" description="Polar residues" evidence="1">
    <location>
        <begin position="1799"/>
        <end position="1823"/>
    </location>
</feature>
<dbReference type="InterPro" id="IPR000477">
    <property type="entry name" value="RT_dom"/>
</dbReference>
<dbReference type="InterPro" id="IPR036397">
    <property type="entry name" value="RNaseH_sf"/>
</dbReference>
<dbReference type="Pfam" id="PF05380">
    <property type="entry name" value="Peptidase_A17"/>
    <property type="match status" value="1"/>
</dbReference>
<dbReference type="PANTHER" id="PTHR47331">
    <property type="entry name" value="PHD-TYPE DOMAIN-CONTAINING PROTEIN"/>
    <property type="match status" value="1"/>
</dbReference>
<dbReference type="Pfam" id="PF18701">
    <property type="entry name" value="DUF5641"/>
    <property type="match status" value="1"/>
</dbReference>
<dbReference type="InterPro" id="IPR021109">
    <property type="entry name" value="Peptidase_aspartic_dom_sf"/>
</dbReference>
<evidence type="ECO:0000313" key="4">
    <source>
        <dbReference type="EMBL" id="KAL0894335.1"/>
    </source>
</evidence>
<accession>A0ABR3IDJ6</accession>
<dbReference type="EMBL" id="JBEUOH010000004">
    <property type="protein sequence ID" value="KAL0894335.1"/>
    <property type="molecule type" value="Genomic_DNA"/>
</dbReference>
<dbReference type="InterPro" id="IPR022048">
    <property type="entry name" value="Envelope_fusion-like"/>
</dbReference>
<dbReference type="PROSITE" id="PS50994">
    <property type="entry name" value="INTEGRASE"/>
    <property type="match status" value="1"/>
</dbReference>